<dbReference type="AlphaFoldDB" id="A0A4Y9JVB2"/>
<name>A0A4Y9JVB2_9PAST</name>
<gene>
    <name evidence="2" type="ORF">E4T80_08530</name>
</gene>
<sequence>MKTVFSLSLLFIAGVANAAIHLAPQPLKAVGYISQMDVAENGELIVINQQGELWQLKDGQTQRLAENVSPKIAPQADYGRIALADANGHFLLWTKDKRYTSTIPMAENATMHALAFATIGVVKQQDGYKLARIETEGKHAKITALSRQYVLPDARPYQIDFNSENAKQGHIAVLAEPDRETYQHAVLGDDMEAASLVYLERHNFEPLAEPLNIKGLVFEANQLTHISHNGNSQLVAVMSGKGEGARTVLVGLEQGKLTLNAESEPLPSNRWQSPFVFNHALYAVQMPHLAGKLVEYTQKGKQLRPRFIESGMSNHHYGDHETNLTAATENFVVVPQYGYTQISIIDKQGNLQKLATKLPAPIIKTQSDANQAYLLLENGEIWTVKSD</sequence>
<dbReference type="OrthoDB" id="58662at2"/>
<dbReference type="Proteomes" id="UP000297396">
    <property type="component" value="Unassembled WGS sequence"/>
</dbReference>
<evidence type="ECO:0000313" key="3">
    <source>
        <dbReference type="Proteomes" id="UP000297396"/>
    </source>
</evidence>
<reference evidence="2 3" key="1">
    <citation type="submission" date="2019-03" db="EMBL/GenBank/DDBJ databases">
        <title>Diversity of the mouse oral microbiome.</title>
        <authorList>
            <person name="Joseph S."/>
            <person name="Aduse-Opoku J."/>
            <person name="Curtis M."/>
            <person name="Wade W."/>
            <person name="Hashim A."/>
        </authorList>
    </citation>
    <scope>NUCLEOTIDE SEQUENCE [LARGE SCALE GENOMIC DNA]</scope>
    <source>
        <strain evidence="2 3">WT12</strain>
    </source>
</reference>
<feature type="signal peptide" evidence="1">
    <location>
        <begin position="1"/>
        <end position="18"/>
    </location>
</feature>
<evidence type="ECO:0000256" key="1">
    <source>
        <dbReference type="SAM" id="SignalP"/>
    </source>
</evidence>
<organism evidence="2 3">
    <name type="scientific">Muribacter muris</name>
    <dbReference type="NCBI Taxonomy" id="67855"/>
    <lineage>
        <taxon>Bacteria</taxon>
        <taxon>Pseudomonadati</taxon>
        <taxon>Pseudomonadota</taxon>
        <taxon>Gammaproteobacteria</taxon>
        <taxon>Pasteurellales</taxon>
        <taxon>Pasteurellaceae</taxon>
        <taxon>Muribacter</taxon>
    </lineage>
</organism>
<proteinExistence type="predicted"/>
<feature type="chain" id="PRO_5021366335" evidence="1">
    <location>
        <begin position="19"/>
        <end position="387"/>
    </location>
</feature>
<accession>A0A4Y9JVB2</accession>
<keyword evidence="1" id="KW-0732">Signal</keyword>
<comment type="caution">
    <text evidence="2">The sequence shown here is derived from an EMBL/GenBank/DDBJ whole genome shotgun (WGS) entry which is preliminary data.</text>
</comment>
<evidence type="ECO:0000313" key="2">
    <source>
        <dbReference type="EMBL" id="TFV09232.1"/>
    </source>
</evidence>
<protein>
    <submittedName>
        <fullName evidence="2">Uncharacterized protein</fullName>
    </submittedName>
</protein>
<dbReference type="RefSeq" id="WP_135057357.1">
    <property type="nucleotide sequence ID" value="NZ_JADGLC010000018.1"/>
</dbReference>
<dbReference type="EMBL" id="SPPA01000018">
    <property type="protein sequence ID" value="TFV09232.1"/>
    <property type="molecule type" value="Genomic_DNA"/>
</dbReference>